<evidence type="ECO:0000256" key="2">
    <source>
        <dbReference type="ARBA" id="ARBA00023043"/>
    </source>
</evidence>
<evidence type="ECO:0000256" key="1">
    <source>
        <dbReference type="ARBA" id="ARBA00022737"/>
    </source>
</evidence>
<gene>
    <name evidence="4" type="ORF">H310_05999</name>
</gene>
<dbReference type="STRING" id="157072.A0A024U8H1"/>
<dbReference type="PROSITE" id="PS50088">
    <property type="entry name" value="ANK_REPEAT"/>
    <property type="match status" value="5"/>
</dbReference>
<sequence length="454" mass="48783">MLMMPPWPIFRTCTSRVSNVRDTSHCTKDKLDATVILCHTNDGLCCDDLVAAVLAGNADEIARILDHHGCEVNRAFTCRPGDVCVSPHCIRRSKMPSTIHAQHSYRSVSTDFQPTCGYSLLQLAIQAGQVESVDALLNAGANPAMHPETTPSALVMALAQSDDMFLSVLRHVKIVHNDAVEAVSTKGSLPLLSAMSSRMSCAQRVKALSVAAANQHLHLVQHLMDSGDDIVIQRGLHAMVQQGCLALVRHVVKCYGPSVLLYCEPNKMGDSLLHTACRANQPDIIKYLIRCGVDVNAPNAIGVSALYMCSALGSDIAVHMLMKAGAQPQGALGPQGDTALHVAVQENHLQTARLLIHGGAPLDAPNHQGNTPLHVACMQGHAKVAAYLVRKGASLQASNTNGETPLVKACQMNHRRVVDLLVSHGDKTKGLAYYDVMRGGRHKISHKATGCEWC</sequence>
<dbReference type="InterPro" id="IPR002110">
    <property type="entry name" value="Ankyrin_rpt"/>
</dbReference>
<name>A0A024U8H1_9STRA</name>
<keyword evidence="2 3" id="KW-0040">ANK repeat</keyword>
<reference evidence="4" key="1">
    <citation type="submission" date="2013-12" db="EMBL/GenBank/DDBJ databases">
        <title>The Genome Sequence of Aphanomyces invadans NJM9701.</title>
        <authorList>
            <consortium name="The Broad Institute Genomics Platform"/>
            <person name="Russ C."/>
            <person name="Tyler B."/>
            <person name="van West P."/>
            <person name="Dieguez-Uribeondo J."/>
            <person name="Young S.K."/>
            <person name="Zeng Q."/>
            <person name="Gargeya S."/>
            <person name="Fitzgerald M."/>
            <person name="Abouelleil A."/>
            <person name="Alvarado L."/>
            <person name="Chapman S.B."/>
            <person name="Gainer-Dewar J."/>
            <person name="Goldberg J."/>
            <person name="Griggs A."/>
            <person name="Gujja S."/>
            <person name="Hansen M."/>
            <person name="Howarth C."/>
            <person name="Imamovic A."/>
            <person name="Ireland A."/>
            <person name="Larimer J."/>
            <person name="McCowan C."/>
            <person name="Murphy C."/>
            <person name="Pearson M."/>
            <person name="Poon T.W."/>
            <person name="Priest M."/>
            <person name="Roberts A."/>
            <person name="Saif S."/>
            <person name="Shea T."/>
            <person name="Sykes S."/>
            <person name="Wortman J."/>
            <person name="Nusbaum C."/>
            <person name="Birren B."/>
        </authorList>
    </citation>
    <scope>NUCLEOTIDE SEQUENCE [LARGE SCALE GENOMIC DNA]</scope>
    <source>
        <strain evidence="4">NJM9701</strain>
    </source>
</reference>
<dbReference type="Pfam" id="PF00023">
    <property type="entry name" value="Ank"/>
    <property type="match status" value="1"/>
</dbReference>
<evidence type="ECO:0000313" key="4">
    <source>
        <dbReference type="EMBL" id="ETW02500.1"/>
    </source>
</evidence>
<dbReference type="Gene3D" id="1.25.40.20">
    <property type="entry name" value="Ankyrin repeat-containing domain"/>
    <property type="match status" value="3"/>
</dbReference>
<feature type="repeat" description="ANK" evidence="3">
    <location>
        <begin position="116"/>
        <end position="148"/>
    </location>
</feature>
<dbReference type="RefSeq" id="XP_008869105.1">
    <property type="nucleotide sequence ID" value="XM_008870883.1"/>
</dbReference>
<protein>
    <submittedName>
        <fullName evidence="4">Uncharacterized protein</fullName>
    </submittedName>
</protein>
<dbReference type="Pfam" id="PF12796">
    <property type="entry name" value="Ank_2"/>
    <property type="match status" value="2"/>
</dbReference>
<dbReference type="SMART" id="SM00248">
    <property type="entry name" value="ANK"/>
    <property type="match status" value="7"/>
</dbReference>
<dbReference type="PANTHER" id="PTHR24198:SF194">
    <property type="entry name" value="INVERSIN-A"/>
    <property type="match status" value="1"/>
</dbReference>
<dbReference type="SUPFAM" id="SSF48403">
    <property type="entry name" value="Ankyrin repeat"/>
    <property type="match status" value="2"/>
</dbReference>
<evidence type="ECO:0000256" key="3">
    <source>
        <dbReference type="PROSITE-ProRule" id="PRU00023"/>
    </source>
</evidence>
<dbReference type="OrthoDB" id="165259at2759"/>
<dbReference type="InterPro" id="IPR036770">
    <property type="entry name" value="Ankyrin_rpt-contain_sf"/>
</dbReference>
<dbReference type="EMBL" id="KI913961">
    <property type="protein sequence ID" value="ETW02500.1"/>
    <property type="molecule type" value="Genomic_DNA"/>
</dbReference>
<organism evidence="4">
    <name type="scientific">Aphanomyces invadans</name>
    <dbReference type="NCBI Taxonomy" id="157072"/>
    <lineage>
        <taxon>Eukaryota</taxon>
        <taxon>Sar</taxon>
        <taxon>Stramenopiles</taxon>
        <taxon>Oomycota</taxon>
        <taxon>Saprolegniomycetes</taxon>
        <taxon>Saprolegniales</taxon>
        <taxon>Verrucalvaceae</taxon>
        <taxon>Aphanomyces</taxon>
    </lineage>
</organism>
<dbReference type="PANTHER" id="PTHR24198">
    <property type="entry name" value="ANKYRIN REPEAT AND PROTEIN KINASE DOMAIN-CONTAINING PROTEIN"/>
    <property type="match status" value="1"/>
</dbReference>
<accession>A0A024U8H1</accession>
<feature type="repeat" description="ANK" evidence="3">
    <location>
        <begin position="335"/>
        <end position="367"/>
    </location>
</feature>
<dbReference type="PROSITE" id="PS50297">
    <property type="entry name" value="ANK_REP_REGION"/>
    <property type="match status" value="5"/>
</dbReference>
<keyword evidence="1" id="KW-0677">Repeat</keyword>
<dbReference type="VEuPathDB" id="FungiDB:H310_05999"/>
<dbReference type="eggNOG" id="KOG4177">
    <property type="taxonomic scope" value="Eukaryota"/>
</dbReference>
<proteinExistence type="predicted"/>
<dbReference type="GeneID" id="20083049"/>
<feature type="repeat" description="ANK" evidence="3">
    <location>
        <begin position="368"/>
        <end position="400"/>
    </location>
</feature>
<feature type="repeat" description="ANK" evidence="3">
    <location>
        <begin position="268"/>
        <end position="300"/>
    </location>
</feature>
<dbReference type="AlphaFoldDB" id="A0A024U8H1"/>
<feature type="repeat" description="ANK" evidence="3">
    <location>
        <begin position="401"/>
        <end position="425"/>
    </location>
</feature>